<dbReference type="Proteomes" id="UP000247810">
    <property type="component" value="Unassembled WGS sequence"/>
</dbReference>
<keyword evidence="2" id="KW-1185">Reference proteome</keyword>
<evidence type="ECO:0000313" key="2">
    <source>
        <dbReference type="Proteomes" id="UP000247810"/>
    </source>
</evidence>
<dbReference type="EMBL" id="KZ825811">
    <property type="protein sequence ID" value="PYH98489.1"/>
    <property type="molecule type" value="Genomic_DNA"/>
</dbReference>
<organism evidence="1 2">
    <name type="scientific">Aspergillus ellipticus CBS 707.79</name>
    <dbReference type="NCBI Taxonomy" id="1448320"/>
    <lineage>
        <taxon>Eukaryota</taxon>
        <taxon>Fungi</taxon>
        <taxon>Dikarya</taxon>
        <taxon>Ascomycota</taxon>
        <taxon>Pezizomycotina</taxon>
        <taxon>Eurotiomycetes</taxon>
        <taxon>Eurotiomycetidae</taxon>
        <taxon>Eurotiales</taxon>
        <taxon>Aspergillaceae</taxon>
        <taxon>Aspergillus</taxon>
        <taxon>Aspergillus subgen. Circumdati</taxon>
    </lineage>
</organism>
<evidence type="ECO:0000313" key="1">
    <source>
        <dbReference type="EMBL" id="PYH98489.1"/>
    </source>
</evidence>
<proteinExistence type="predicted"/>
<accession>A0A319DM78</accession>
<gene>
    <name evidence="1" type="ORF">BO71DRAFT_50154</name>
</gene>
<dbReference type="AlphaFoldDB" id="A0A319DM78"/>
<sequence length="109" mass="12395">MPLLLGPVAWGIHSRAAYRACFMSSLHNNRISSPWLRTSRGRVNLLELQAKGQLVIPISYIRCVRLILGKIKVQAPIQSSNSNWGQWEQEPHGHHNMEAIPAFWLFLPS</sequence>
<dbReference type="VEuPathDB" id="FungiDB:BO71DRAFT_50154"/>
<protein>
    <submittedName>
        <fullName evidence="1">Uncharacterized protein</fullName>
    </submittedName>
</protein>
<reference evidence="1 2" key="1">
    <citation type="submission" date="2018-02" db="EMBL/GenBank/DDBJ databases">
        <title>The genomes of Aspergillus section Nigri reveals drivers in fungal speciation.</title>
        <authorList>
            <consortium name="DOE Joint Genome Institute"/>
            <person name="Vesth T.C."/>
            <person name="Nybo J."/>
            <person name="Theobald S."/>
            <person name="Brandl J."/>
            <person name="Frisvad J.C."/>
            <person name="Nielsen K.F."/>
            <person name="Lyhne E.K."/>
            <person name="Kogle M.E."/>
            <person name="Kuo A."/>
            <person name="Riley R."/>
            <person name="Clum A."/>
            <person name="Nolan M."/>
            <person name="Lipzen A."/>
            <person name="Salamov A."/>
            <person name="Henrissat B."/>
            <person name="Wiebenga A."/>
            <person name="De vries R.P."/>
            <person name="Grigoriev I.V."/>
            <person name="Mortensen U.H."/>
            <person name="Andersen M.R."/>
            <person name="Baker S.E."/>
        </authorList>
    </citation>
    <scope>NUCLEOTIDE SEQUENCE [LARGE SCALE GENOMIC DNA]</scope>
    <source>
        <strain evidence="1 2">CBS 707.79</strain>
    </source>
</reference>
<name>A0A319DM78_9EURO</name>